<dbReference type="InterPro" id="IPR032710">
    <property type="entry name" value="NTF2-like_dom_sf"/>
</dbReference>
<proteinExistence type="predicted"/>
<dbReference type="NCBIfam" id="NF033625">
    <property type="entry name" value="HpxZ"/>
    <property type="match status" value="1"/>
</dbReference>
<dbReference type="InterPro" id="IPR024507">
    <property type="entry name" value="AtzH-like"/>
</dbReference>
<dbReference type="AlphaFoldDB" id="A0A934IJH8"/>
<protein>
    <submittedName>
        <fullName evidence="1">Oxalurate catabolism protein HpxZ</fullName>
    </submittedName>
</protein>
<dbReference type="Proteomes" id="UP000609531">
    <property type="component" value="Unassembled WGS sequence"/>
</dbReference>
<reference evidence="1" key="1">
    <citation type="submission" date="2020-12" db="EMBL/GenBank/DDBJ databases">
        <title>Bacterial taxonomy.</title>
        <authorList>
            <person name="Pan X."/>
        </authorList>
    </citation>
    <scope>NUCLEOTIDE SEQUENCE</scope>
    <source>
        <strain evidence="1">B2012</strain>
    </source>
</reference>
<dbReference type="Pfam" id="PF11533">
    <property type="entry name" value="AtzH-like"/>
    <property type="match status" value="1"/>
</dbReference>
<evidence type="ECO:0000313" key="2">
    <source>
        <dbReference type="Proteomes" id="UP000609531"/>
    </source>
</evidence>
<sequence>MDRADINDPEIVKEVEAAFQGYEAALMANDLENLDAYFWQDPQVLRYGAGECLYGHEAIAAYRRTRKTIPQRTLRNTTIMTYGRDFATANTEFVREGNARLGRQTQTWVRMPEGWRIVAAHVSLMDEGVY</sequence>
<dbReference type="Gene3D" id="3.10.450.50">
    <property type="match status" value="1"/>
</dbReference>
<evidence type="ECO:0000313" key="1">
    <source>
        <dbReference type="EMBL" id="MBJ3777633.1"/>
    </source>
</evidence>
<dbReference type="SUPFAM" id="SSF54427">
    <property type="entry name" value="NTF2-like"/>
    <property type="match status" value="1"/>
</dbReference>
<dbReference type="RefSeq" id="WP_198883536.1">
    <property type="nucleotide sequence ID" value="NZ_JAEKJA010000018.1"/>
</dbReference>
<dbReference type="EMBL" id="JAEKJA010000018">
    <property type="protein sequence ID" value="MBJ3777633.1"/>
    <property type="molecule type" value="Genomic_DNA"/>
</dbReference>
<name>A0A934IJH8_9HYPH</name>
<gene>
    <name evidence="1" type="primary">hpxZ</name>
    <name evidence="1" type="ORF">JCR33_18150</name>
</gene>
<accession>A0A934IJH8</accession>
<comment type="caution">
    <text evidence="1">The sequence shown here is derived from an EMBL/GenBank/DDBJ whole genome shotgun (WGS) entry which is preliminary data.</text>
</comment>
<keyword evidence="2" id="KW-1185">Reference proteome</keyword>
<organism evidence="1 2">
    <name type="scientific">Acuticoccus mangrovi</name>
    <dbReference type="NCBI Taxonomy" id="2796142"/>
    <lineage>
        <taxon>Bacteria</taxon>
        <taxon>Pseudomonadati</taxon>
        <taxon>Pseudomonadota</taxon>
        <taxon>Alphaproteobacteria</taxon>
        <taxon>Hyphomicrobiales</taxon>
        <taxon>Amorphaceae</taxon>
        <taxon>Acuticoccus</taxon>
    </lineage>
</organism>